<dbReference type="InterPro" id="IPR021637">
    <property type="entry name" value="DUF3243"/>
</dbReference>
<organism evidence="1 2">
    <name type="scientific">Metabacillus litoralis</name>
    <dbReference type="NCBI Taxonomy" id="152268"/>
    <lineage>
        <taxon>Bacteria</taxon>
        <taxon>Bacillati</taxon>
        <taxon>Bacillota</taxon>
        <taxon>Bacilli</taxon>
        <taxon>Bacillales</taxon>
        <taxon>Bacillaceae</taxon>
        <taxon>Metabacillus</taxon>
    </lineage>
</organism>
<evidence type="ECO:0000313" key="1">
    <source>
        <dbReference type="EMBL" id="OAS86749.1"/>
    </source>
</evidence>
<proteinExistence type="predicted"/>
<dbReference type="Gene3D" id="1.10.760.20">
    <property type="entry name" value="Protein of unknown function DUF3243"/>
    <property type="match status" value="1"/>
</dbReference>
<dbReference type="Pfam" id="PF11588">
    <property type="entry name" value="DUF3243"/>
    <property type="match status" value="1"/>
</dbReference>
<protein>
    <recommendedName>
        <fullName evidence="3">DUF3243 domain-containing protein</fullName>
    </recommendedName>
</protein>
<accession>A0A179T108</accession>
<dbReference type="RefSeq" id="WP_066331201.1">
    <property type="nucleotide sequence ID" value="NZ_LWSG01000012.1"/>
</dbReference>
<dbReference type="OrthoDB" id="2418090at2"/>
<keyword evidence="2" id="KW-1185">Reference proteome</keyword>
<evidence type="ECO:0000313" key="2">
    <source>
        <dbReference type="Proteomes" id="UP000078534"/>
    </source>
</evidence>
<dbReference type="STRING" id="152268.A6K24_04360"/>
<name>A0A179T108_9BACI</name>
<dbReference type="AlphaFoldDB" id="A0A179T108"/>
<reference evidence="2" key="1">
    <citation type="submission" date="2016-04" db="EMBL/GenBank/DDBJ databases">
        <authorList>
            <person name="Lyu Z."/>
            <person name="Lyu W."/>
        </authorList>
    </citation>
    <scope>NUCLEOTIDE SEQUENCE [LARGE SCALE GENOMIC DNA]</scope>
    <source>
        <strain evidence="2">C44</strain>
    </source>
</reference>
<dbReference type="InterPro" id="IPR038292">
    <property type="entry name" value="YmfJ/YflH_sf"/>
</dbReference>
<gene>
    <name evidence="1" type="ORF">A6K24_04360</name>
</gene>
<dbReference type="EMBL" id="LWSG01000012">
    <property type="protein sequence ID" value="OAS86749.1"/>
    <property type="molecule type" value="Genomic_DNA"/>
</dbReference>
<dbReference type="Proteomes" id="UP000078534">
    <property type="component" value="Unassembled WGS sequence"/>
</dbReference>
<evidence type="ECO:0008006" key="3">
    <source>
        <dbReference type="Google" id="ProtNLM"/>
    </source>
</evidence>
<sequence length="109" mass="12630">MDLQNEVKHSAHINKVERAVNGIGQEKKEVILANFESFKEFLGNKVALGKKMGLTEEQLALATQKVANFLAEHEYPRNREEKLLQELWRAGSDDERHMLSHMLIKLVRY</sequence>
<comment type="caution">
    <text evidence="1">The sequence shown here is derived from an EMBL/GenBank/DDBJ whole genome shotgun (WGS) entry which is preliminary data.</text>
</comment>